<evidence type="ECO:0000259" key="5">
    <source>
        <dbReference type="Pfam" id="PF00682"/>
    </source>
</evidence>
<dbReference type="Pfam" id="PF00682">
    <property type="entry name" value="HMGL-like"/>
    <property type="match status" value="1"/>
</dbReference>
<protein>
    <recommendedName>
        <fullName evidence="2">(R)-citramalate synthase</fullName>
        <ecNumber evidence="4">2.3.3.21</ecNumber>
    </recommendedName>
</protein>
<dbReference type="Gene3D" id="3.20.20.70">
    <property type="entry name" value="Aldolase class I"/>
    <property type="match status" value="1"/>
</dbReference>
<comment type="pathway">
    <text evidence="1">Amino-acid biosynthesis; L-isoleucine biosynthesis; 2-oxobutanoate from pyruvate: step 1/3.</text>
</comment>
<dbReference type="PROSITE" id="PS00815">
    <property type="entry name" value="AIPM_HOMOCIT_SYNTH_1"/>
    <property type="match status" value="1"/>
</dbReference>
<dbReference type="GO" id="GO:0046912">
    <property type="term" value="F:acyltransferase activity, acyl groups converted into alkyl on transfer"/>
    <property type="evidence" value="ECO:0007669"/>
    <property type="project" value="InterPro"/>
</dbReference>
<dbReference type="EC" id="2.3.3.21" evidence="4"/>
<reference evidence="6" key="1">
    <citation type="submission" date="2013-08" db="EMBL/GenBank/DDBJ databases">
        <authorList>
            <person name="Mendez C."/>
            <person name="Richter M."/>
            <person name="Ferrer M."/>
            <person name="Sanchez J."/>
        </authorList>
    </citation>
    <scope>NUCLEOTIDE SEQUENCE</scope>
</reference>
<feature type="non-terminal residue" evidence="6">
    <location>
        <position position="123"/>
    </location>
</feature>
<dbReference type="EMBL" id="AUZZ01008349">
    <property type="protein sequence ID" value="EQD38220.1"/>
    <property type="molecule type" value="Genomic_DNA"/>
</dbReference>
<dbReference type="InterPro" id="IPR005675">
    <property type="entry name" value="Citramal_synthase"/>
</dbReference>
<dbReference type="PANTHER" id="PTHR43538">
    <property type="entry name" value="ALPHA-IPM SYNTHASE/HOMOCITRATE SYNTHASE"/>
    <property type="match status" value="1"/>
</dbReference>
<gene>
    <name evidence="6" type="ORF">B2A_11555</name>
</gene>
<evidence type="ECO:0000256" key="3">
    <source>
        <dbReference type="ARBA" id="ARBA00022679"/>
    </source>
</evidence>
<accession>T1A8M8</accession>
<sequence length="123" mass="12900">MSSERGRPTSDAVVLYDTTLRDGMQGFGMQLSVEQKLRVAASLDTLGIPYVEAGWPGANPRDTAVFQRLLERPLPRARLAAFGSTCRPGATAGSDPGLGATLAAGTPVVTLVGKASLWQVETV</sequence>
<evidence type="ECO:0000256" key="4">
    <source>
        <dbReference type="ARBA" id="ARBA00034330"/>
    </source>
</evidence>
<comment type="caution">
    <text evidence="6">The sequence shown here is derived from an EMBL/GenBank/DDBJ whole genome shotgun (WGS) entry which is preliminary data.</text>
</comment>
<dbReference type="InterPro" id="IPR000891">
    <property type="entry name" value="PYR_CT"/>
</dbReference>
<dbReference type="InterPro" id="IPR013785">
    <property type="entry name" value="Aldolase_TIM"/>
</dbReference>
<dbReference type="GO" id="GO:0043714">
    <property type="term" value="F:(R)-citramalate synthase activity"/>
    <property type="evidence" value="ECO:0007669"/>
    <property type="project" value="UniProtKB-EC"/>
</dbReference>
<keyword evidence="3 6" id="KW-0808">Transferase</keyword>
<evidence type="ECO:0000256" key="1">
    <source>
        <dbReference type="ARBA" id="ARBA00004743"/>
    </source>
</evidence>
<organism evidence="6">
    <name type="scientific">mine drainage metagenome</name>
    <dbReference type="NCBI Taxonomy" id="410659"/>
    <lineage>
        <taxon>unclassified sequences</taxon>
        <taxon>metagenomes</taxon>
        <taxon>ecological metagenomes</taxon>
    </lineage>
</organism>
<dbReference type="GO" id="GO:0009097">
    <property type="term" value="P:isoleucine biosynthetic process"/>
    <property type="evidence" value="ECO:0007669"/>
    <property type="project" value="UniProtKB-UniPathway"/>
</dbReference>
<dbReference type="PANTHER" id="PTHR43538:SF1">
    <property type="entry name" value="(R)-CITRAMALATE SYNTHASE"/>
    <property type="match status" value="1"/>
</dbReference>
<dbReference type="AlphaFoldDB" id="T1A8M8"/>
<evidence type="ECO:0000313" key="6">
    <source>
        <dbReference type="EMBL" id="EQD38220.1"/>
    </source>
</evidence>
<evidence type="ECO:0000256" key="2">
    <source>
        <dbReference type="ARBA" id="ARBA00022325"/>
    </source>
</evidence>
<name>T1A8M8_9ZZZZ</name>
<dbReference type="SUPFAM" id="SSF51569">
    <property type="entry name" value="Aldolase"/>
    <property type="match status" value="1"/>
</dbReference>
<reference evidence="6" key="2">
    <citation type="journal article" date="2014" name="ISME J.">
        <title>Microbial stratification in low pH oxic and suboxic macroscopic growths along an acid mine drainage.</title>
        <authorList>
            <person name="Mendez-Garcia C."/>
            <person name="Mesa V."/>
            <person name="Sprenger R.R."/>
            <person name="Richter M."/>
            <person name="Diez M.S."/>
            <person name="Solano J."/>
            <person name="Bargiela R."/>
            <person name="Golyshina O.V."/>
            <person name="Manteca A."/>
            <person name="Ramos J.L."/>
            <person name="Gallego J.R."/>
            <person name="Llorente I."/>
            <person name="Martins Dos Santos V.A."/>
            <person name="Jensen O.N."/>
            <person name="Pelaez A.I."/>
            <person name="Sanchez J."/>
            <person name="Ferrer M."/>
        </authorList>
    </citation>
    <scope>NUCLEOTIDE SEQUENCE</scope>
</reference>
<dbReference type="InterPro" id="IPR002034">
    <property type="entry name" value="AIPM/Hcit_synth_CS"/>
</dbReference>
<feature type="domain" description="Pyruvate carboxyltransferase" evidence="5">
    <location>
        <begin position="13"/>
        <end position="74"/>
    </location>
</feature>
<proteinExistence type="predicted"/>
<dbReference type="UniPathway" id="UPA00047">
    <property type="reaction ID" value="UER00066"/>
</dbReference>